<accession>A0A291GW10</accession>
<proteinExistence type="predicted"/>
<dbReference type="PANTHER" id="PTHR33361:SF2">
    <property type="entry name" value="DUF885 DOMAIN-CONTAINING PROTEIN"/>
    <property type="match status" value="1"/>
</dbReference>
<dbReference type="PANTHER" id="PTHR33361">
    <property type="entry name" value="GLR0591 PROTEIN"/>
    <property type="match status" value="1"/>
</dbReference>
<dbReference type="RefSeq" id="WP_096798857.1">
    <property type="nucleotide sequence ID" value="NZ_CP023564.1"/>
</dbReference>
<name>A0A291GW10_9MICO</name>
<dbReference type="InterPro" id="IPR010281">
    <property type="entry name" value="DUF885"/>
</dbReference>
<evidence type="ECO:0000313" key="2">
    <source>
        <dbReference type="Proteomes" id="UP000217889"/>
    </source>
</evidence>
<evidence type="ECO:0000313" key="1">
    <source>
        <dbReference type="EMBL" id="ATG54389.1"/>
    </source>
</evidence>
<keyword evidence="2" id="KW-1185">Reference proteome</keyword>
<sequence>MPETSAAPSAAPAPRPATALDRLADEYVDLSVRLDPFLATSLGVPGYDAEVTDYSPAANEERTEAARTLLRRVAEVADEDAVDAVTRAALTERLGLEIERAEKRLDIAAVNNLASPLQSRDVLDQMPTDTAEDWQVIAARMEKMPRSLSSWVESLHEAAEHGVISARRQLQLGAEQARGYAAPDGFFTTFAAEAVGDDPQRERVAEAARTAAQGYLDLADALEELAPSAPEKDALGRDAYGLASRTFLGTEIDIDETYAWGIAELRSVVAEQEEVAARINERAGNGAGRSVEAAKAALRADPARVLHGTEELREWMQQLSDAAIEDLRDTHFDIPEPLRRLECRIAKTGSGGIYYTGPSEDLSRPGRMWWDVPAGTTEFHTWLETTTVYHEGVPGHHLQVGIQTMQASILNRWRAMMCWVSGHGEGWALYAERLMDQLGYLSDDGDRLGMLDAQRLRAGRVVLDIGLHCELPMPEDLAGSAGGEWTYDTAWDFMSAHWGVTEAEQRFELHRYLGLPGQAPSYKIGQRVWEQLRHDAEAAGTDAREFHRRALELGGLPLSVLEEALR</sequence>
<dbReference type="OrthoDB" id="9760040at2"/>
<organism evidence="1 2">
    <name type="scientific">Brachybacterium ginsengisoli</name>
    <dbReference type="NCBI Taxonomy" id="1331682"/>
    <lineage>
        <taxon>Bacteria</taxon>
        <taxon>Bacillati</taxon>
        <taxon>Actinomycetota</taxon>
        <taxon>Actinomycetes</taxon>
        <taxon>Micrococcales</taxon>
        <taxon>Dermabacteraceae</taxon>
        <taxon>Brachybacterium</taxon>
    </lineage>
</organism>
<reference evidence="1 2" key="1">
    <citation type="journal article" date="2014" name="Int. J. Syst. Evol. Microbiol.">
        <title>Brachybacterium ginsengisoli sp. nov., isolated from soil of a ginseng field.</title>
        <authorList>
            <person name="Hoang V.A."/>
            <person name="Kim Y.J."/>
            <person name="Nguyen N.L."/>
            <person name="Yang D.C."/>
        </authorList>
    </citation>
    <scope>NUCLEOTIDE SEQUENCE [LARGE SCALE GENOMIC DNA]</scope>
    <source>
        <strain evidence="1 2">DCY80</strain>
    </source>
</reference>
<gene>
    <name evidence="1" type="ORF">CFK41_06105</name>
</gene>
<dbReference type="KEGG" id="bgg:CFK41_06105"/>
<dbReference type="Pfam" id="PF05960">
    <property type="entry name" value="DUF885"/>
    <property type="match status" value="1"/>
</dbReference>
<protein>
    <submittedName>
        <fullName evidence="1">DUF885 domain-containing protein</fullName>
    </submittedName>
</protein>
<dbReference type="EMBL" id="CP023564">
    <property type="protein sequence ID" value="ATG54389.1"/>
    <property type="molecule type" value="Genomic_DNA"/>
</dbReference>
<dbReference type="AlphaFoldDB" id="A0A291GW10"/>
<dbReference type="Proteomes" id="UP000217889">
    <property type="component" value="Chromosome"/>
</dbReference>